<keyword evidence="3 5" id="KW-1133">Transmembrane helix</keyword>
<feature type="transmembrane region" description="Helical" evidence="5">
    <location>
        <begin position="26"/>
        <end position="49"/>
    </location>
</feature>
<keyword evidence="2 5" id="KW-0812">Transmembrane</keyword>
<dbReference type="GO" id="GO:0005886">
    <property type="term" value="C:plasma membrane"/>
    <property type="evidence" value="ECO:0007669"/>
    <property type="project" value="TreeGrafter"/>
</dbReference>
<dbReference type="AlphaFoldDB" id="A0A9D2U7K6"/>
<comment type="subcellular location">
    <subcellularLocation>
        <location evidence="1">Membrane</location>
        <topology evidence="1">Single-pass membrane protein</topology>
    </subcellularLocation>
</comment>
<accession>A0A9D2U7K6</accession>
<evidence type="ECO:0000256" key="2">
    <source>
        <dbReference type="ARBA" id="ARBA00022692"/>
    </source>
</evidence>
<protein>
    <recommendedName>
        <fullName evidence="8">DUF490 domain-containing protein</fullName>
    </recommendedName>
</protein>
<keyword evidence="4 5" id="KW-0472">Membrane</keyword>
<evidence type="ECO:0000256" key="1">
    <source>
        <dbReference type="ARBA" id="ARBA00004167"/>
    </source>
</evidence>
<evidence type="ECO:0000256" key="4">
    <source>
        <dbReference type="ARBA" id="ARBA00023136"/>
    </source>
</evidence>
<proteinExistence type="predicted"/>
<sequence>MSESTPKTPAQKSAPAPIKRHPFRRFLIWFGPIVISLILVVVGFVYWLLASQAGAQWGLNQAMRFVDGEISGVQGTVWDGLQVEYARIHLPPDTTIEVEELSLVADWASLWQRKLVVNELSAKRVNVQMDGESEDQDDSPFHMPELPIQIRVQHAALDTLTLTKQGEDLLPVRLSQMQLQGSLINERLVLSVPHIQVHYDDTLTELEATLEAAALRDPWPFQLTAQAHTTATSNQSLICADAHLPGLDAYTQTSAGVDAATALKQPLAVLLPLDTQANVFCAIDTHIEAAGSLEDLALSAQAKGQGVALDAKLSAAPKAAFPLRNTNIELQLGDQTDLKASLVWTEPSADDEKGLSRAQGRIESHNLDLARLLPEQDLPAFINLQADYDLWLANAQIPVEATLKAELLEGSTWQQQTIHGLIDTKLYRKNSPLSEDRLNGLVVADYYLQDSTVDLQLAENSVHLTGGWGRKDSELALEVHAPTLARFDEALKDIGPLELTLNSKGDVQQHRIQAKGSYQLTVDDNDELGHGVATVLLDIEGGVSGLDGNTPRWQGRIHQLDAENAGVEAKWLNPMPLTVAIPTDQQPFAVEAGAGRIQALLDDQSWFTVEHKQSQYGAKGWHSTGGIATIELSDPRLVLLRKKLGIESEHEQKKKDQRGGVNDTRYKVPELPTLTIAADWNLNFAQALSGEVELKKLSGDLLVPAPRPFPLELEELTLALRLKPSRGSNSQVHAEVRAATKNMGSVSAEVDSILRHTAERGFFINDTDPIQADVKADIDDLGWTYLLLGDALELQGALQADVKITAFTTGRYSTDGFIKGEKLRVTRLDDGVRLLDGT</sequence>
<feature type="non-terminal residue" evidence="6">
    <location>
        <position position="838"/>
    </location>
</feature>
<dbReference type="GO" id="GO:0009306">
    <property type="term" value="P:protein secretion"/>
    <property type="evidence" value="ECO:0007669"/>
    <property type="project" value="TreeGrafter"/>
</dbReference>
<name>A0A9D2U7K6_9BURK</name>
<evidence type="ECO:0000256" key="5">
    <source>
        <dbReference type="SAM" id="Phobius"/>
    </source>
</evidence>
<gene>
    <name evidence="6" type="ORF">H9906_01455</name>
</gene>
<dbReference type="EMBL" id="DWUQ01000027">
    <property type="protein sequence ID" value="HJD43680.1"/>
    <property type="molecule type" value="Genomic_DNA"/>
</dbReference>
<dbReference type="PANTHER" id="PTHR36985">
    <property type="entry name" value="TRANSLOCATION AND ASSEMBLY MODULE SUBUNIT TAMB"/>
    <property type="match status" value="1"/>
</dbReference>
<comment type="caution">
    <text evidence="6">The sequence shown here is derived from an EMBL/GenBank/DDBJ whole genome shotgun (WGS) entry which is preliminary data.</text>
</comment>
<organism evidence="6 7">
    <name type="scientific">Candidatus Paenalcaligenes intestinipullorum</name>
    <dbReference type="NCBI Taxonomy" id="2838718"/>
    <lineage>
        <taxon>Bacteria</taxon>
        <taxon>Pseudomonadati</taxon>
        <taxon>Pseudomonadota</taxon>
        <taxon>Betaproteobacteria</taxon>
        <taxon>Burkholderiales</taxon>
        <taxon>Alcaligenaceae</taxon>
        <taxon>Paenalcaligenes</taxon>
    </lineage>
</organism>
<evidence type="ECO:0008006" key="8">
    <source>
        <dbReference type="Google" id="ProtNLM"/>
    </source>
</evidence>
<dbReference type="GO" id="GO:0097347">
    <property type="term" value="C:TAM protein secretion complex"/>
    <property type="evidence" value="ECO:0007669"/>
    <property type="project" value="TreeGrafter"/>
</dbReference>
<dbReference type="Proteomes" id="UP000823889">
    <property type="component" value="Unassembled WGS sequence"/>
</dbReference>
<evidence type="ECO:0000313" key="6">
    <source>
        <dbReference type="EMBL" id="HJD43680.1"/>
    </source>
</evidence>
<reference evidence="6" key="1">
    <citation type="journal article" date="2021" name="PeerJ">
        <title>Extensive microbial diversity within the chicken gut microbiome revealed by metagenomics and culture.</title>
        <authorList>
            <person name="Gilroy R."/>
            <person name="Ravi A."/>
            <person name="Getino M."/>
            <person name="Pursley I."/>
            <person name="Horton D.L."/>
            <person name="Alikhan N.F."/>
            <person name="Baker D."/>
            <person name="Gharbi K."/>
            <person name="Hall N."/>
            <person name="Watson M."/>
            <person name="Adriaenssens E.M."/>
            <person name="Foster-Nyarko E."/>
            <person name="Jarju S."/>
            <person name="Secka A."/>
            <person name="Antonio M."/>
            <person name="Oren A."/>
            <person name="Chaudhuri R.R."/>
            <person name="La Ragione R."/>
            <person name="Hildebrand F."/>
            <person name="Pallen M.J."/>
        </authorList>
    </citation>
    <scope>NUCLEOTIDE SEQUENCE</scope>
    <source>
        <strain evidence="6">9264</strain>
    </source>
</reference>
<evidence type="ECO:0000313" key="7">
    <source>
        <dbReference type="Proteomes" id="UP000823889"/>
    </source>
</evidence>
<dbReference type="PANTHER" id="PTHR36985:SF1">
    <property type="entry name" value="TRANSLOCATION AND ASSEMBLY MODULE SUBUNIT TAMB"/>
    <property type="match status" value="1"/>
</dbReference>
<evidence type="ECO:0000256" key="3">
    <source>
        <dbReference type="ARBA" id="ARBA00022989"/>
    </source>
</evidence>
<reference evidence="6" key="2">
    <citation type="submission" date="2021-04" db="EMBL/GenBank/DDBJ databases">
        <authorList>
            <person name="Gilroy R."/>
        </authorList>
    </citation>
    <scope>NUCLEOTIDE SEQUENCE</scope>
    <source>
        <strain evidence="6">9264</strain>
    </source>
</reference>